<dbReference type="AlphaFoldDB" id="A0A267MPC3"/>
<evidence type="ECO:0000256" key="3">
    <source>
        <dbReference type="ARBA" id="ARBA00022692"/>
    </source>
</evidence>
<feature type="transmembrane region" description="Helical" evidence="6">
    <location>
        <begin position="93"/>
        <end position="115"/>
    </location>
</feature>
<sequence length="346" mass="36749">MKTIAEKVVKPLGIPRLIIISFLAILYVSAFFLKLPVAGLVNSHLVRMGMNGVLVLAMVPGILSGIGPNFGIPIGIVCGIIGGLMSIELDLYGANAFMVAVLISIPLAAVGGYFYGVLLNKVKGSEMMVATYAGFSVVSLMCIGWLILPFTSNEMKWPIGTGLRTTISLGKRFDKILNDSLAFNIGSITIPTMLFVFFFAMCFLVWLYLNSKAGIAMKAVGENPKFAIASGINVDKYRIISTVVSTVLGAIGIIVYAQSYGFFQLYTAPLMMAFGAVAAILIGGASSTYATIFHVILGSFLFQGLLVVALPVANVLVPEGNLSEVMRVVVQYGIILYALTKAGGGK</sequence>
<proteinExistence type="predicted"/>
<evidence type="ECO:0000256" key="2">
    <source>
        <dbReference type="ARBA" id="ARBA00022475"/>
    </source>
</evidence>
<dbReference type="Proteomes" id="UP000216024">
    <property type="component" value="Unassembled WGS sequence"/>
</dbReference>
<evidence type="ECO:0000256" key="5">
    <source>
        <dbReference type="ARBA" id="ARBA00023136"/>
    </source>
</evidence>
<dbReference type="InterPro" id="IPR001851">
    <property type="entry name" value="ABC_transp_permease"/>
</dbReference>
<feature type="transmembrane region" description="Helical" evidence="6">
    <location>
        <begin position="181"/>
        <end position="209"/>
    </location>
</feature>
<feature type="transmembrane region" description="Helical" evidence="6">
    <location>
        <begin position="239"/>
        <end position="257"/>
    </location>
</feature>
<feature type="transmembrane region" description="Helical" evidence="6">
    <location>
        <begin position="70"/>
        <end position="87"/>
    </location>
</feature>
<dbReference type="OrthoDB" id="5499919at2"/>
<reference evidence="7 8" key="1">
    <citation type="submission" date="2017-06" db="EMBL/GenBank/DDBJ databases">
        <title>Draft genome sequence of anaerobic fermentative bacterium Anaeromicrobium sediminis DY2726D isolated from West Pacific Ocean sediments.</title>
        <authorList>
            <person name="Zeng X."/>
        </authorList>
    </citation>
    <scope>NUCLEOTIDE SEQUENCE [LARGE SCALE GENOMIC DNA]</scope>
    <source>
        <strain evidence="7 8">DY2726D</strain>
    </source>
</reference>
<keyword evidence="2" id="KW-1003">Cell membrane</keyword>
<comment type="caution">
    <text evidence="7">The sequence shown here is derived from an EMBL/GenBank/DDBJ whole genome shotgun (WGS) entry which is preliminary data.</text>
</comment>
<dbReference type="RefSeq" id="WP_095131253.1">
    <property type="nucleotide sequence ID" value="NZ_NIBG01000002.1"/>
</dbReference>
<dbReference type="EMBL" id="NIBG01000002">
    <property type="protein sequence ID" value="PAB60735.1"/>
    <property type="molecule type" value="Genomic_DNA"/>
</dbReference>
<organism evidence="7 8">
    <name type="scientific">Anaeromicrobium sediminis</name>
    <dbReference type="NCBI Taxonomy" id="1478221"/>
    <lineage>
        <taxon>Bacteria</taxon>
        <taxon>Bacillati</taxon>
        <taxon>Bacillota</taxon>
        <taxon>Clostridia</taxon>
        <taxon>Peptostreptococcales</taxon>
        <taxon>Thermotaleaceae</taxon>
        <taxon>Anaeromicrobium</taxon>
    </lineage>
</organism>
<dbReference type="PANTHER" id="PTHR32196:SF15">
    <property type="entry name" value="SUGAR ABC TRANSPORTER PERMEASE PROTEIN"/>
    <property type="match status" value="1"/>
</dbReference>
<accession>A0A267MPC3</accession>
<protein>
    <submittedName>
        <fullName evidence="7">ABC transporter</fullName>
    </submittedName>
</protein>
<dbReference type="GO" id="GO:0005886">
    <property type="term" value="C:plasma membrane"/>
    <property type="evidence" value="ECO:0007669"/>
    <property type="project" value="UniProtKB-SubCell"/>
</dbReference>
<evidence type="ECO:0000256" key="4">
    <source>
        <dbReference type="ARBA" id="ARBA00022989"/>
    </source>
</evidence>
<feature type="transmembrane region" description="Helical" evidence="6">
    <location>
        <begin position="127"/>
        <end position="148"/>
    </location>
</feature>
<dbReference type="GO" id="GO:0022857">
    <property type="term" value="F:transmembrane transporter activity"/>
    <property type="evidence" value="ECO:0007669"/>
    <property type="project" value="InterPro"/>
</dbReference>
<feature type="transmembrane region" description="Helical" evidence="6">
    <location>
        <begin position="292"/>
        <end position="313"/>
    </location>
</feature>
<evidence type="ECO:0000256" key="1">
    <source>
        <dbReference type="ARBA" id="ARBA00004651"/>
    </source>
</evidence>
<keyword evidence="8" id="KW-1185">Reference proteome</keyword>
<keyword evidence="5 6" id="KW-0472">Membrane</keyword>
<dbReference type="PANTHER" id="PTHR32196">
    <property type="entry name" value="ABC TRANSPORTER PERMEASE PROTEIN YPHD-RELATED-RELATED"/>
    <property type="match status" value="1"/>
</dbReference>
<gene>
    <name evidence="7" type="ORF">CCE28_04140</name>
</gene>
<feature type="transmembrane region" description="Helical" evidence="6">
    <location>
        <begin position="263"/>
        <end position="285"/>
    </location>
</feature>
<comment type="subcellular location">
    <subcellularLocation>
        <location evidence="1">Cell membrane</location>
        <topology evidence="1">Multi-pass membrane protein</topology>
    </subcellularLocation>
</comment>
<feature type="transmembrane region" description="Helical" evidence="6">
    <location>
        <begin position="12"/>
        <end position="33"/>
    </location>
</feature>
<evidence type="ECO:0000256" key="6">
    <source>
        <dbReference type="SAM" id="Phobius"/>
    </source>
</evidence>
<feature type="transmembrane region" description="Helical" evidence="6">
    <location>
        <begin position="45"/>
        <end position="63"/>
    </location>
</feature>
<evidence type="ECO:0000313" key="7">
    <source>
        <dbReference type="EMBL" id="PAB60735.1"/>
    </source>
</evidence>
<keyword evidence="3 6" id="KW-0812">Transmembrane</keyword>
<name>A0A267MPC3_9FIRM</name>
<dbReference type="Pfam" id="PF02653">
    <property type="entry name" value="BPD_transp_2"/>
    <property type="match status" value="1"/>
</dbReference>
<keyword evidence="4 6" id="KW-1133">Transmembrane helix</keyword>
<evidence type="ECO:0000313" key="8">
    <source>
        <dbReference type="Proteomes" id="UP000216024"/>
    </source>
</evidence>
<feature type="transmembrane region" description="Helical" evidence="6">
    <location>
        <begin position="325"/>
        <end position="344"/>
    </location>
</feature>